<proteinExistence type="predicted"/>
<name>A0ABQ5FY02_9ASTR</name>
<protein>
    <submittedName>
        <fullName evidence="2">Uncharacterized protein</fullName>
    </submittedName>
</protein>
<evidence type="ECO:0000256" key="1">
    <source>
        <dbReference type="SAM" id="MobiDB-lite"/>
    </source>
</evidence>
<dbReference type="Proteomes" id="UP001151760">
    <property type="component" value="Unassembled WGS sequence"/>
</dbReference>
<reference evidence="2" key="2">
    <citation type="submission" date="2022-01" db="EMBL/GenBank/DDBJ databases">
        <authorList>
            <person name="Yamashiro T."/>
            <person name="Shiraishi A."/>
            <person name="Satake H."/>
            <person name="Nakayama K."/>
        </authorList>
    </citation>
    <scope>NUCLEOTIDE SEQUENCE</scope>
</reference>
<comment type="caution">
    <text evidence="2">The sequence shown here is derived from an EMBL/GenBank/DDBJ whole genome shotgun (WGS) entry which is preliminary data.</text>
</comment>
<reference evidence="2" key="1">
    <citation type="journal article" date="2022" name="Int. J. Mol. Sci.">
        <title>Draft Genome of Tanacetum Coccineum: Genomic Comparison of Closely Related Tanacetum-Family Plants.</title>
        <authorList>
            <person name="Yamashiro T."/>
            <person name="Shiraishi A."/>
            <person name="Nakayama K."/>
            <person name="Satake H."/>
        </authorList>
    </citation>
    <scope>NUCLEOTIDE SEQUENCE</scope>
</reference>
<sequence>MKIKRLRRQETPRIVGDDSARSEPPTEVADSNNFKSLLKEKRLKEQTKRGTRVVAVNATRKRRYTSSCETKTSGLKLCETGYKYLLSNLGKGTSCSQATIAFTEAFVDADLASPTAFSELHALLSDHDYMLGKTHAPAPSNTSSFVANYAVGSPSMLEARQAQTFRVDAQL</sequence>
<accession>A0ABQ5FY02</accession>
<feature type="region of interest" description="Disordered" evidence="1">
    <location>
        <begin position="1"/>
        <end position="35"/>
    </location>
</feature>
<feature type="compositionally biased region" description="Basic and acidic residues" evidence="1">
    <location>
        <begin position="8"/>
        <end position="21"/>
    </location>
</feature>
<evidence type="ECO:0000313" key="2">
    <source>
        <dbReference type="EMBL" id="GJT67740.1"/>
    </source>
</evidence>
<dbReference type="EMBL" id="BQNB010017835">
    <property type="protein sequence ID" value="GJT67740.1"/>
    <property type="molecule type" value="Genomic_DNA"/>
</dbReference>
<keyword evidence="3" id="KW-1185">Reference proteome</keyword>
<gene>
    <name evidence="2" type="ORF">Tco_1019220</name>
</gene>
<organism evidence="2 3">
    <name type="scientific">Tanacetum coccineum</name>
    <dbReference type="NCBI Taxonomy" id="301880"/>
    <lineage>
        <taxon>Eukaryota</taxon>
        <taxon>Viridiplantae</taxon>
        <taxon>Streptophyta</taxon>
        <taxon>Embryophyta</taxon>
        <taxon>Tracheophyta</taxon>
        <taxon>Spermatophyta</taxon>
        <taxon>Magnoliopsida</taxon>
        <taxon>eudicotyledons</taxon>
        <taxon>Gunneridae</taxon>
        <taxon>Pentapetalae</taxon>
        <taxon>asterids</taxon>
        <taxon>campanulids</taxon>
        <taxon>Asterales</taxon>
        <taxon>Asteraceae</taxon>
        <taxon>Asteroideae</taxon>
        <taxon>Anthemideae</taxon>
        <taxon>Anthemidinae</taxon>
        <taxon>Tanacetum</taxon>
    </lineage>
</organism>
<evidence type="ECO:0000313" key="3">
    <source>
        <dbReference type="Proteomes" id="UP001151760"/>
    </source>
</evidence>